<proteinExistence type="predicted"/>
<reference evidence="1" key="2">
    <citation type="submission" date="2025-09" db="UniProtKB">
        <authorList>
            <consortium name="EnsemblPlants"/>
        </authorList>
    </citation>
    <scope>IDENTIFICATION</scope>
</reference>
<reference evidence="1" key="1">
    <citation type="submission" date="2021-05" db="EMBL/GenBank/DDBJ databases">
        <authorList>
            <person name="Scholz U."/>
            <person name="Mascher M."/>
            <person name="Fiebig A."/>
        </authorList>
    </citation>
    <scope>NUCLEOTIDE SEQUENCE [LARGE SCALE GENOMIC DNA]</scope>
</reference>
<name>A0ACD5ZFN0_AVESA</name>
<protein>
    <submittedName>
        <fullName evidence="1">Uncharacterized protein</fullName>
    </submittedName>
</protein>
<dbReference type="Proteomes" id="UP001732700">
    <property type="component" value="Chromosome 6D"/>
</dbReference>
<dbReference type="EnsemblPlants" id="AVESA.00010b.r2.6DG1155460.1">
    <property type="protein sequence ID" value="AVESA.00010b.r2.6DG1155460.1.CDS"/>
    <property type="gene ID" value="AVESA.00010b.r2.6DG1155460"/>
</dbReference>
<keyword evidence="2" id="KW-1185">Reference proteome</keyword>
<accession>A0ACD5ZFN0</accession>
<evidence type="ECO:0000313" key="2">
    <source>
        <dbReference type="Proteomes" id="UP001732700"/>
    </source>
</evidence>
<organism evidence="1 2">
    <name type="scientific">Avena sativa</name>
    <name type="common">Oat</name>
    <dbReference type="NCBI Taxonomy" id="4498"/>
    <lineage>
        <taxon>Eukaryota</taxon>
        <taxon>Viridiplantae</taxon>
        <taxon>Streptophyta</taxon>
        <taxon>Embryophyta</taxon>
        <taxon>Tracheophyta</taxon>
        <taxon>Spermatophyta</taxon>
        <taxon>Magnoliopsida</taxon>
        <taxon>Liliopsida</taxon>
        <taxon>Poales</taxon>
        <taxon>Poaceae</taxon>
        <taxon>BOP clade</taxon>
        <taxon>Pooideae</taxon>
        <taxon>Poodae</taxon>
        <taxon>Poeae</taxon>
        <taxon>Poeae Chloroplast Group 1 (Aveneae type)</taxon>
        <taxon>Aveninae</taxon>
        <taxon>Avena</taxon>
    </lineage>
</organism>
<sequence length="385" mass="43053">MKEKQAIRVSLLLSFLFLVTKGEGTRYLKHGEDNTRVLPYRQVKKTIQMKGGDVYDCIDVNAQPSLNHPKLKDHKIQMQPSSFPIWFDTESEFPHSWWEVQPYTIDCPIGTVSILCNNRSGNIIAHNIDGVSSIGLQTETEAAGIRYYDDVYGARAIINVYEPRVNKDSKDLSAAWVQINNGKGEHTDTIGAGLEVNPSFSGDTFVRFHISWTNGLYKKSCIDHSCPGFVQVDHKFGLGARIEHVSVYGGPQYAMGLYIFKDPKSKNWWVGYGKENTPFGYWPSELFTFINHKGDFVFWGGFVQGPTASSKAPQMGSGHFASAGFGRAAYIRNAQILNENNTYVTPEDNIKVDHRTSNSTLYTIDQFEVDTPGMSIYYGGPGSVV</sequence>
<evidence type="ECO:0000313" key="1">
    <source>
        <dbReference type="EnsemblPlants" id="AVESA.00010b.r2.6DG1155460.1.CDS"/>
    </source>
</evidence>